<feature type="signal peptide" evidence="1">
    <location>
        <begin position="1"/>
        <end position="21"/>
    </location>
</feature>
<evidence type="ECO:0000313" key="3">
    <source>
        <dbReference type="Proteomes" id="UP001226084"/>
    </source>
</evidence>
<gene>
    <name evidence="2" type="ORF">QE424_000650</name>
</gene>
<dbReference type="Proteomes" id="UP001226084">
    <property type="component" value="Unassembled WGS sequence"/>
</dbReference>
<feature type="chain" id="PRO_5042917481" evidence="1">
    <location>
        <begin position="22"/>
        <end position="207"/>
    </location>
</feature>
<dbReference type="RefSeq" id="WP_307106223.1">
    <property type="nucleotide sequence ID" value="NZ_JAUTAS010000001.1"/>
</dbReference>
<protein>
    <submittedName>
        <fullName evidence="2">Uncharacterized protein</fullName>
    </submittedName>
</protein>
<comment type="caution">
    <text evidence="2">The sequence shown here is derived from an EMBL/GenBank/DDBJ whole genome shotgun (WGS) entry which is preliminary data.</text>
</comment>
<name>A0AAP5EC99_9GAMM</name>
<dbReference type="EMBL" id="JAUTAS010000001">
    <property type="protein sequence ID" value="MDQ1107491.1"/>
    <property type="molecule type" value="Genomic_DNA"/>
</dbReference>
<accession>A0AAP5EC99</accession>
<reference evidence="2" key="1">
    <citation type="submission" date="2023-07" db="EMBL/GenBank/DDBJ databases">
        <title>Functional and genomic diversity of the sorghum phyllosphere microbiome.</title>
        <authorList>
            <person name="Shade A."/>
        </authorList>
    </citation>
    <scope>NUCLEOTIDE SEQUENCE</scope>
    <source>
        <strain evidence="2">SORGH_AS_0457</strain>
    </source>
</reference>
<sequence length="207" mass="22591">MKTPLLTALVCLAFSPFAVSARECAAGQGSLAVDSFETDASKLRYLDERGVGSYDVQISIEATSRESVKQLDADLYALGDAVFVSRLRTGSRYLPSHFTSFTTRAVRIEGEHGRAKCIFFNAKKAVDPRAEPIAFLEGPDGGDFKLCINEESRVHSTLHVGVSKDTEVRDLLDRIAMSVEVPNKGTNQRTVLFTTDSSGCHSLGVRR</sequence>
<proteinExistence type="predicted"/>
<evidence type="ECO:0000256" key="1">
    <source>
        <dbReference type="SAM" id="SignalP"/>
    </source>
</evidence>
<organism evidence="2 3">
    <name type="scientific">Stenotrophomonas rhizophila</name>
    <dbReference type="NCBI Taxonomy" id="216778"/>
    <lineage>
        <taxon>Bacteria</taxon>
        <taxon>Pseudomonadati</taxon>
        <taxon>Pseudomonadota</taxon>
        <taxon>Gammaproteobacteria</taxon>
        <taxon>Lysobacterales</taxon>
        <taxon>Lysobacteraceae</taxon>
        <taxon>Stenotrophomonas</taxon>
    </lineage>
</organism>
<keyword evidence="1" id="KW-0732">Signal</keyword>
<dbReference type="AlphaFoldDB" id="A0AAP5EC99"/>
<evidence type="ECO:0000313" key="2">
    <source>
        <dbReference type="EMBL" id="MDQ1107491.1"/>
    </source>
</evidence>